<reference evidence="1 2" key="1">
    <citation type="journal article" date="2006" name="Science">
        <title>The genome of black cottonwood, Populus trichocarpa (Torr. &amp; Gray).</title>
        <authorList>
            <person name="Tuskan G.A."/>
            <person name="Difazio S."/>
            <person name="Jansson S."/>
            <person name="Bohlmann J."/>
            <person name="Grigoriev I."/>
            <person name="Hellsten U."/>
            <person name="Putnam N."/>
            <person name="Ralph S."/>
            <person name="Rombauts S."/>
            <person name="Salamov A."/>
            <person name="Schein J."/>
            <person name="Sterck L."/>
            <person name="Aerts A."/>
            <person name="Bhalerao R.R."/>
            <person name="Bhalerao R.P."/>
            <person name="Blaudez D."/>
            <person name="Boerjan W."/>
            <person name="Brun A."/>
            <person name="Brunner A."/>
            <person name="Busov V."/>
            <person name="Campbell M."/>
            <person name="Carlson J."/>
            <person name="Chalot M."/>
            <person name="Chapman J."/>
            <person name="Chen G.L."/>
            <person name="Cooper D."/>
            <person name="Coutinho P.M."/>
            <person name="Couturier J."/>
            <person name="Covert S."/>
            <person name="Cronk Q."/>
            <person name="Cunningham R."/>
            <person name="Davis J."/>
            <person name="Degroeve S."/>
            <person name="Dejardin A."/>
            <person name="Depamphilis C."/>
            <person name="Detter J."/>
            <person name="Dirks B."/>
            <person name="Dubchak I."/>
            <person name="Duplessis S."/>
            <person name="Ehlting J."/>
            <person name="Ellis B."/>
            <person name="Gendler K."/>
            <person name="Goodstein D."/>
            <person name="Gribskov M."/>
            <person name="Grimwood J."/>
            <person name="Groover A."/>
            <person name="Gunter L."/>
            <person name="Hamberger B."/>
            <person name="Heinze B."/>
            <person name="Helariutta Y."/>
            <person name="Henrissat B."/>
            <person name="Holligan D."/>
            <person name="Holt R."/>
            <person name="Huang W."/>
            <person name="Islam-Faridi N."/>
            <person name="Jones S."/>
            <person name="Jones-Rhoades M."/>
            <person name="Jorgensen R."/>
            <person name="Joshi C."/>
            <person name="Kangasjarvi J."/>
            <person name="Karlsson J."/>
            <person name="Kelleher C."/>
            <person name="Kirkpatrick R."/>
            <person name="Kirst M."/>
            <person name="Kohler A."/>
            <person name="Kalluri U."/>
            <person name="Larimer F."/>
            <person name="Leebens-Mack J."/>
            <person name="Leple J.C."/>
            <person name="Locascio P."/>
            <person name="Lou Y."/>
            <person name="Lucas S."/>
            <person name="Martin F."/>
            <person name="Montanini B."/>
            <person name="Napoli C."/>
            <person name="Nelson D.R."/>
            <person name="Nelson C."/>
            <person name="Nieminen K."/>
            <person name="Nilsson O."/>
            <person name="Pereda V."/>
            <person name="Peter G."/>
            <person name="Philippe R."/>
            <person name="Pilate G."/>
            <person name="Poliakov A."/>
            <person name="Razumovskaya J."/>
            <person name="Richardson P."/>
            <person name="Rinaldi C."/>
            <person name="Ritland K."/>
            <person name="Rouze P."/>
            <person name="Ryaboy D."/>
            <person name="Schmutz J."/>
            <person name="Schrader J."/>
            <person name="Segerman B."/>
            <person name="Shin H."/>
            <person name="Siddiqui A."/>
            <person name="Sterky F."/>
            <person name="Terry A."/>
            <person name="Tsai C.J."/>
            <person name="Uberbacher E."/>
            <person name="Unneberg P."/>
            <person name="Vahala J."/>
            <person name="Wall K."/>
            <person name="Wessler S."/>
            <person name="Yang G."/>
            <person name="Yin T."/>
            <person name="Douglas C."/>
            <person name="Marra M."/>
            <person name="Sandberg G."/>
            <person name="Van de Peer Y."/>
            <person name="Rokhsar D."/>
        </authorList>
    </citation>
    <scope>NUCLEOTIDE SEQUENCE [LARGE SCALE GENOMIC DNA]</scope>
    <source>
        <strain evidence="2">cv. Nisqually</strain>
    </source>
</reference>
<dbReference type="Proteomes" id="UP000006729">
    <property type="component" value="Chromosome 10"/>
</dbReference>
<organism evidence="1 2">
    <name type="scientific">Populus trichocarpa</name>
    <name type="common">Western balsam poplar</name>
    <name type="synonym">Populus balsamifera subsp. trichocarpa</name>
    <dbReference type="NCBI Taxonomy" id="3694"/>
    <lineage>
        <taxon>Eukaryota</taxon>
        <taxon>Viridiplantae</taxon>
        <taxon>Streptophyta</taxon>
        <taxon>Embryophyta</taxon>
        <taxon>Tracheophyta</taxon>
        <taxon>Spermatophyta</taxon>
        <taxon>Magnoliopsida</taxon>
        <taxon>eudicotyledons</taxon>
        <taxon>Gunneridae</taxon>
        <taxon>Pentapetalae</taxon>
        <taxon>rosids</taxon>
        <taxon>fabids</taxon>
        <taxon>Malpighiales</taxon>
        <taxon>Salicaceae</taxon>
        <taxon>Saliceae</taxon>
        <taxon>Populus</taxon>
    </lineage>
</organism>
<dbReference type="EMBL" id="CM009299">
    <property type="protein sequence ID" value="KAI9387854.1"/>
    <property type="molecule type" value="Genomic_DNA"/>
</dbReference>
<gene>
    <name evidence="1" type="ORF">POPTR_010G231250v4</name>
</gene>
<evidence type="ECO:0000313" key="2">
    <source>
        <dbReference type="Proteomes" id="UP000006729"/>
    </source>
</evidence>
<sequence length="68" mass="7619">MHRDESKFIEDVLNKLDCKCFHVSKHMIGVDSGLLLEIATKDVYVVGIYGMEGVGKTPTTESVFNRLC</sequence>
<accession>A0ACC0SF76</accession>
<proteinExistence type="predicted"/>
<evidence type="ECO:0000313" key="1">
    <source>
        <dbReference type="EMBL" id="KAI9387854.1"/>
    </source>
</evidence>
<name>A0ACC0SF76_POPTR</name>
<protein>
    <submittedName>
        <fullName evidence="1">Uncharacterized protein</fullName>
    </submittedName>
</protein>
<keyword evidence="2" id="KW-1185">Reference proteome</keyword>
<comment type="caution">
    <text evidence="1">The sequence shown here is derived from an EMBL/GenBank/DDBJ whole genome shotgun (WGS) entry which is preliminary data.</text>
</comment>